<gene>
    <name evidence="2" type="ORF">XJ32_11420</name>
</gene>
<feature type="compositionally biased region" description="Low complexity" evidence="1">
    <location>
        <begin position="108"/>
        <end position="135"/>
    </location>
</feature>
<feature type="compositionally biased region" description="Low complexity" evidence="1">
    <location>
        <begin position="39"/>
        <end position="56"/>
    </location>
</feature>
<reference evidence="2 3" key="1">
    <citation type="submission" date="2017-02" db="EMBL/GenBank/DDBJ databases">
        <title>Whole genome sequencing of Helicobacter bilis strain AAQJH.</title>
        <authorList>
            <person name="Conlan S."/>
            <person name="Thomas P.J."/>
            <person name="Mullikin J."/>
            <person name="Palmore T.N."/>
            <person name="Frank K.M."/>
            <person name="Segre J.A."/>
        </authorList>
    </citation>
    <scope>NUCLEOTIDE SEQUENCE [LARGE SCALE GENOMIC DNA]</scope>
    <source>
        <strain evidence="2 3">AAQJH</strain>
    </source>
</reference>
<accession>A0A1Q2LJM9</accession>
<name>A0A1Q2LJM9_9HELI</name>
<evidence type="ECO:0000313" key="2">
    <source>
        <dbReference type="EMBL" id="AQQ60585.1"/>
    </source>
</evidence>
<feature type="compositionally biased region" description="Polar residues" evidence="1">
    <location>
        <begin position="66"/>
        <end position="88"/>
    </location>
</feature>
<dbReference type="KEGG" id="hbl:XJ32_11420"/>
<feature type="compositionally biased region" description="Low complexity" evidence="1">
    <location>
        <begin position="159"/>
        <end position="171"/>
    </location>
</feature>
<dbReference type="EMBL" id="CP019645">
    <property type="protein sequence ID" value="AQQ60585.1"/>
    <property type="molecule type" value="Genomic_DNA"/>
</dbReference>
<sequence>MGYILTPTQAENDNKLINNTLESLKTTNLLKQSQDTTINPNLSTQNTQTTQSLQLPPKLPQGKIPQINTDSTKNTQNPQHSNTQKNIGNAISMGSNVLSMQTNQNTLPQANNTTPQTHTNTTPTQAKTNANNTQTTQKPFNTQIALSSDKDFKPQSEMPQQTQIPQIQTPPKKSRLQREIESTKYATNFNQSAYTRNTTAFLGKPHEFSNHKLAMAAKLRLLENFDSNANIDDEVFQRYNIIDNAVAALETAKKIHGENSKAYKDILDQYMQYGILKDNGIKDYASLAEFYNKGGNVGIKTEFKGSEGNASGLDSVDDKESKNTIGNDSIKAFAEQKRDFMKGEQDKSYANGWFNHLLKDKVLDEFSSDSVENSIEQNKAGLSVDRQLGILKKEEIDKALKQGLDKVNKTQGRHKDEKDATQQEYNKEIAKRLKPNYLQETWQDINVVDNFNKGNYAAAAGNAAGGLTKLALDGAAMTLEGAADTIFHGMTRDAFKNKAELVLDEYNLPNWSDTSMGEYIAKSRKEGSDYDDFLTFVGSLQNSLVASKKAEEIWDKETRDKLIEYVEAQGSPKEAKAWENLDKSITKLKQEWDNSPAKVLADSDLIAKAMTMKNQHDYGRFVFNLLKEPEKNMELAQSYINDLEYILKTDDNFKDVDEVALTRSGQVVIRKGDQYQALEQGFLESILHGIHDSAAEITSSLGGAWWGLKKALKKPSKNYWQTAAKAGVYSSAGAAVGAAAGAIADEEINSWTTGYKNKDGGLKRAAEAATLSIAGDIIIVGAGAGIKQGYKAIKNANLDGLSGIGNKIVNETQKLANGNVNAVTNFLAKNALDNNEREAIKEAAQKEFLNGKSLADYKSDSSIPKLERLKNAWQYEKFINKESMTKGKDKLEALSKEFESFQTTSMESNRPIMSLMQDMFEGKATRHEREKFLRFVSQNEALQSALSGVLAKNPTLALNFGQFIDKRAAQVAKSIESEALTQRMFKDMDSSYAKGLKDRYGKVEYDIKRTLDNINFSSTGTKIADILMDLKESIPHVTNAGQTINAMLQKLQARGIKSFDDDMLEFIEPNLNIDDLLNIRKYYNDILRSKDFKNASFKHLQAINKEIDSAVENALQDIAQQSGINTAKLLKNYKDINKEYADYAKFKESDFYKDSVKTKKREKDLSEDNFNKAILKQAQREEGFNNKVFNRIANNTDTNLQAQAIKELIQRNIANGNGQFRAVKWQELIQDLEKIEHSITDEGLKNLVSNLKQAQRLYNGDNEFLQAIQRSVGSKPANVLISSANGLFGRTLLLFYNFVHKIMARFAGALSENLAHQSLEDQLSLYRKVKILCGSIARQF</sequence>
<evidence type="ECO:0000256" key="1">
    <source>
        <dbReference type="SAM" id="MobiDB-lite"/>
    </source>
</evidence>
<feature type="region of interest" description="Disordered" evidence="1">
    <location>
        <begin position="37"/>
        <end position="88"/>
    </location>
</feature>
<organism evidence="2 3">
    <name type="scientific">Helicobacter bilis</name>
    <dbReference type="NCBI Taxonomy" id="37372"/>
    <lineage>
        <taxon>Bacteria</taxon>
        <taxon>Pseudomonadati</taxon>
        <taxon>Campylobacterota</taxon>
        <taxon>Epsilonproteobacteria</taxon>
        <taxon>Campylobacterales</taxon>
        <taxon>Helicobacteraceae</taxon>
        <taxon>Helicobacter</taxon>
    </lineage>
</organism>
<feature type="region of interest" description="Disordered" evidence="1">
    <location>
        <begin position="150"/>
        <end position="174"/>
    </location>
</feature>
<protein>
    <submittedName>
        <fullName evidence="2">Uncharacterized protein</fullName>
    </submittedName>
</protein>
<dbReference type="Proteomes" id="UP000188298">
    <property type="component" value="Chromosome"/>
</dbReference>
<evidence type="ECO:0000313" key="3">
    <source>
        <dbReference type="Proteomes" id="UP000188298"/>
    </source>
</evidence>
<proteinExistence type="predicted"/>
<feature type="region of interest" description="Disordered" evidence="1">
    <location>
        <begin position="105"/>
        <end position="135"/>
    </location>
</feature>
<dbReference type="RefSeq" id="WP_077389946.1">
    <property type="nucleotide sequence ID" value="NZ_CP019645.1"/>
</dbReference>